<name>A0ABW2KGX6_9ACTN</name>
<evidence type="ECO:0000313" key="1">
    <source>
        <dbReference type="EMBL" id="MFC7329206.1"/>
    </source>
</evidence>
<evidence type="ECO:0000313" key="2">
    <source>
        <dbReference type="Proteomes" id="UP001596540"/>
    </source>
</evidence>
<dbReference type="Proteomes" id="UP001596540">
    <property type="component" value="Unassembled WGS sequence"/>
</dbReference>
<organism evidence="1 2">
    <name type="scientific">Marinactinospora rubrisoli</name>
    <dbReference type="NCBI Taxonomy" id="2715399"/>
    <lineage>
        <taxon>Bacteria</taxon>
        <taxon>Bacillati</taxon>
        <taxon>Actinomycetota</taxon>
        <taxon>Actinomycetes</taxon>
        <taxon>Streptosporangiales</taxon>
        <taxon>Nocardiopsidaceae</taxon>
        <taxon>Marinactinospora</taxon>
    </lineage>
</organism>
<sequence length="186" mass="19585">MKAAAMGTAVADIVDWLASDRNAIDDVDAIGRVISTQVISELDAHVGTEQRDELRRALPGHFWCELLAQLCGAAAVADRTVEEIPTYAKSAGPGADEQLGWAALNHCVAGFALDTIWASVLPLVDNLAILRRSLRVLAVLICPDPGNHRAVAQLCVSPEARAIISDVAGSRILESFGPALDPISAG</sequence>
<reference evidence="2" key="1">
    <citation type="journal article" date="2019" name="Int. J. Syst. Evol. Microbiol.">
        <title>The Global Catalogue of Microorganisms (GCM) 10K type strain sequencing project: providing services to taxonomists for standard genome sequencing and annotation.</title>
        <authorList>
            <consortium name="The Broad Institute Genomics Platform"/>
            <consortium name="The Broad Institute Genome Sequencing Center for Infectious Disease"/>
            <person name="Wu L."/>
            <person name="Ma J."/>
        </authorList>
    </citation>
    <scope>NUCLEOTIDE SEQUENCE [LARGE SCALE GENOMIC DNA]</scope>
    <source>
        <strain evidence="2">CGMCC 4.7382</strain>
    </source>
</reference>
<dbReference type="RefSeq" id="WP_379871865.1">
    <property type="nucleotide sequence ID" value="NZ_JBHTBH010000007.1"/>
</dbReference>
<keyword evidence="2" id="KW-1185">Reference proteome</keyword>
<protein>
    <submittedName>
        <fullName evidence="1">Uncharacterized protein</fullName>
    </submittedName>
</protein>
<dbReference type="EMBL" id="JBHTBH010000007">
    <property type="protein sequence ID" value="MFC7329206.1"/>
    <property type="molecule type" value="Genomic_DNA"/>
</dbReference>
<gene>
    <name evidence="1" type="ORF">ACFQRF_15830</name>
</gene>
<proteinExistence type="predicted"/>
<accession>A0ABW2KGX6</accession>
<comment type="caution">
    <text evidence="1">The sequence shown here is derived from an EMBL/GenBank/DDBJ whole genome shotgun (WGS) entry which is preliminary data.</text>
</comment>